<evidence type="ECO:0000256" key="7">
    <source>
        <dbReference type="ARBA" id="ARBA00022692"/>
    </source>
</evidence>
<evidence type="ECO:0000256" key="9">
    <source>
        <dbReference type="ARBA" id="ARBA00022777"/>
    </source>
</evidence>
<dbReference type="CDD" id="cd16922">
    <property type="entry name" value="HATPase_EvgS-ArcB-TorS-like"/>
    <property type="match status" value="1"/>
</dbReference>
<dbReference type="PROSITE" id="PS50109">
    <property type="entry name" value="HIS_KIN"/>
    <property type="match status" value="1"/>
</dbReference>
<dbReference type="InterPro" id="IPR000700">
    <property type="entry name" value="PAS-assoc_C"/>
</dbReference>
<evidence type="ECO:0000256" key="5">
    <source>
        <dbReference type="ARBA" id="ARBA00022553"/>
    </source>
</evidence>
<evidence type="ECO:0000259" key="17">
    <source>
        <dbReference type="PROSITE" id="PS50110"/>
    </source>
</evidence>
<dbReference type="SMART" id="SM00086">
    <property type="entry name" value="PAC"/>
    <property type="match status" value="2"/>
</dbReference>
<dbReference type="InterPro" id="IPR036890">
    <property type="entry name" value="HATPase_C_sf"/>
</dbReference>
<dbReference type="EC" id="2.7.13.3" evidence="3"/>
<feature type="domain" description="PAC" evidence="18">
    <location>
        <begin position="96"/>
        <end position="147"/>
    </location>
</feature>
<dbReference type="Gene3D" id="3.30.450.20">
    <property type="entry name" value="PAS domain"/>
    <property type="match status" value="2"/>
</dbReference>
<dbReference type="Pfam" id="PF08447">
    <property type="entry name" value="PAS_3"/>
    <property type="match status" value="2"/>
</dbReference>
<evidence type="ECO:0000256" key="4">
    <source>
        <dbReference type="ARBA" id="ARBA00022475"/>
    </source>
</evidence>
<keyword evidence="9" id="KW-0418">Kinase</keyword>
<dbReference type="SUPFAM" id="SSF55874">
    <property type="entry name" value="ATPase domain of HSP90 chaperone/DNA topoisomerase II/histidine kinase"/>
    <property type="match status" value="1"/>
</dbReference>
<dbReference type="PANTHER" id="PTHR45339">
    <property type="entry name" value="HYBRID SIGNAL TRANSDUCTION HISTIDINE KINASE J"/>
    <property type="match status" value="1"/>
</dbReference>
<feature type="domain" description="Histidine kinase" evidence="16">
    <location>
        <begin position="329"/>
        <end position="551"/>
    </location>
</feature>
<gene>
    <name evidence="19" type="ORF">FNW21_11060</name>
</gene>
<dbReference type="InterPro" id="IPR005467">
    <property type="entry name" value="His_kinase_dom"/>
</dbReference>
<dbReference type="SUPFAM" id="SSF52172">
    <property type="entry name" value="CheY-like"/>
    <property type="match status" value="1"/>
</dbReference>
<dbReference type="GO" id="GO:0005886">
    <property type="term" value="C:plasma membrane"/>
    <property type="evidence" value="ECO:0007669"/>
    <property type="project" value="UniProtKB-SubCell"/>
</dbReference>
<keyword evidence="4" id="KW-1003">Cell membrane</keyword>
<dbReference type="SMART" id="SM00388">
    <property type="entry name" value="HisKA"/>
    <property type="match status" value="1"/>
</dbReference>
<evidence type="ECO:0000256" key="11">
    <source>
        <dbReference type="ARBA" id="ARBA00022989"/>
    </source>
</evidence>
<feature type="domain" description="Response regulatory" evidence="17">
    <location>
        <begin position="581"/>
        <end position="697"/>
    </location>
</feature>
<dbReference type="Pfam" id="PF00512">
    <property type="entry name" value="HisKA"/>
    <property type="match status" value="1"/>
</dbReference>
<reference evidence="19 20" key="1">
    <citation type="submission" date="2019-07" db="EMBL/GenBank/DDBJ databases">
        <title>Novel species of Flavobacterium.</title>
        <authorList>
            <person name="Liu Q."/>
            <person name="Xin Y.-H."/>
        </authorList>
    </citation>
    <scope>NUCLEOTIDE SEQUENCE [LARGE SCALE GENOMIC DNA]</scope>
    <source>
        <strain evidence="19 20">LB1R34</strain>
    </source>
</reference>
<dbReference type="CDD" id="cd00082">
    <property type="entry name" value="HisKA"/>
    <property type="match status" value="1"/>
</dbReference>
<dbReference type="CDD" id="cd17546">
    <property type="entry name" value="REC_hyHK_CKI1_RcsC-like"/>
    <property type="match status" value="1"/>
</dbReference>
<evidence type="ECO:0000256" key="1">
    <source>
        <dbReference type="ARBA" id="ARBA00000085"/>
    </source>
</evidence>
<dbReference type="PROSITE" id="PS50113">
    <property type="entry name" value="PAC"/>
    <property type="match status" value="2"/>
</dbReference>
<evidence type="ECO:0000313" key="20">
    <source>
        <dbReference type="Proteomes" id="UP000316371"/>
    </source>
</evidence>
<evidence type="ECO:0000256" key="14">
    <source>
        <dbReference type="PROSITE-ProRule" id="PRU00169"/>
    </source>
</evidence>
<dbReference type="SMART" id="SM00091">
    <property type="entry name" value="PAS"/>
    <property type="match status" value="2"/>
</dbReference>
<dbReference type="Gene3D" id="3.30.565.10">
    <property type="entry name" value="Histidine kinase-like ATPase, C-terminal domain"/>
    <property type="match status" value="1"/>
</dbReference>
<keyword evidence="6" id="KW-0808">Transferase</keyword>
<evidence type="ECO:0000256" key="13">
    <source>
        <dbReference type="ARBA" id="ARBA00023136"/>
    </source>
</evidence>
<dbReference type="AlphaFoldDB" id="A0A553E082"/>
<dbReference type="InterPro" id="IPR003594">
    <property type="entry name" value="HATPase_dom"/>
</dbReference>
<dbReference type="GO" id="GO:0005524">
    <property type="term" value="F:ATP binding"/>
    <property type="evidence" value="ECO:0007669"/>
    <property type="project" value="UniProtKB-KW"/>
</dbReference>
<keyword evidence="7" id="KW-0812">Transmembrane</keyword>
<dbReference type="NCBIfam" id="TIGR00229">
    <property type="entry name" value="sensory_box"/>
    <property type="match status" value="1"/>
</dbReference>
<dbReference type="PROSITE" id="PS50110">
    <property type="entry name" value="RESPONSE_REGULATORY"/>
    <property type="match status" value="1"/>
</dbReference>
<evidence type="ECO:0000259" key="16">
    <source>
        <dbReference type="PROSITE" id="PS50109"/>
    </source>
</evidence>
<dbReference type="SUPFAM" id="SSF47384">
    <property type="entry name" value="Homodimeric domain of signal transducing histidine kinase"/>
    <property type="match status" value="1"/>
</dbReference>
<feature type="coiled-coil region" evidence="15">
    <location>
        <begin position="267"/>
        <end position="315"/>
    </location>
</feature>
<keyword evidence="20" id="KW-1185">Reference proteome</keyword>
<evidence type="ECO:0000259" key="18">
    <source>
        <dbReference type="PROSITE" id="PS50113"/>
    </source>
</evidence>
<evidence type="ECO:0000256" key="2">
    <source>
        <dbReference type="ARBA" id="ARBA00004651"/>
    </source>
</evidence>
<sequence>MMIYLATMEEVKPTYNAVIQSKELFQNLIESRSGVYWVYNLDLSKTLYISPSYELIWQRKCEDLYRDSSDFLNAIHPDDQQLVIHAYQNLVPETPMVISYRILRPDGKIRWISSKSNAIIDPYGATIEYGFAEDVTDYKVSQEQFIENESFLNETQVIANIGVYSIDMKTYQWTRNPILNEIFGIDSDFDLTSQKWLEIVHPDFRQSLIAYLMEEVIAKRTLFNQEYKITRVNDNAVRWVHGKGAIKRDGVEQPSVMLGTIRDITVRKELEIELTVAKEKAEKNEQNLLLKNEEYEEINERLIQTNTELLLAKKQAEGANKAKSDFLANMSHEIRTPLNGIVGFSELLMDTNLEKNQLAYMSTINESANTLMEIINNVLDFSKIESGKLELHIEKTNLFELADQVIDLFKYQANKIGIDLFLNIAPDVPQFILADSLRLKQILVNLLSNAVKFTSFGQIQLIIDRVKTTKKNRAIIKFSVKDTGVGIKQKNQKKIFNSFEQEDNSTTRKFGGSGLGLTISNQLLGLANSKLNLLSTYGEGSDFFFSIRFKVASNEKIKNSDVMDLSKTETVFYNDSATVFKILIVEDNKINMLLAKAMVKKAIPNVIIYELFDGLAALEQFQEIQPDLILMDIQMPIMNGYESSIALRKLNVTIPIIALTAGIMFGEKEKCLEAGMNDYISKPIIKSDLELMLYKWLVAK</sequence>
<dbReference type="InterPro" id="IPR013655">
    <property type="entry name" value="PAS_fold_3"/>
</dbReference>
<evidence type="ECO:0000256" key="15">
    <source>
        <dbReference type="SAM" id="Coils"/>
    </source>
</evidence>
<evidence type="ECO:0000313" key="19">
    <source>
        <dbReference type="EMBL" id="TRX38302.1"/>
    </source>
</evidence>
<keyword evidence="15" id="KW-0175">Coiled coil</keyword>
<dbReference type="Gene3D" id="2.10.70.100">
    <property type="match status" value="1"/>
</dbReference>
<dbReference type="PRINTS" id="PR00344">
    <property type="entry name" value="BCTRLSENSOR"/>
</dbReference>
<dbReference type="SUPFAM" id="SSF55785">
    <property type="entry name" value="PYP-like sensor domain (PAS domain)"/>
    <property type="match status" value="2"/>
</dbReference>
<name>A0A553E082_9FLAO</name>
<dbReference type="PANTHER" id="PTHR45339:SF1">
    <property type="entry name" value="HYBRID SIGNAL TRANSDUCTION HISTIDINE KINASE J"/>
    <property type="match status" value="1"/>
</dbReference>
<dbReference type="FunFam" id="1.10.287.130:FF:000003">
    <property type="entry name" value="Histidine kinase"/>
    <property type="match status" value="1"/>
</dbReference>
<organism evidence="19 20">
    <name type="scientific">Flavobacterium restrictum</name>
    <dbReference type="NCBI Taxonomy" id="2594428"/>
    <lineage>
        <taxon>Bacteria</taxon>
        <taxon>Pseudomonadati</taxon>
        <taxon>Bacteroidota</taxon>
        <taxon>Flavobacteriia</taxon>
        <taxon>Flavobacteriales</taxon>
        <taxon>Flavobacteriaceae</taxon>
        <taxon>Flavobacterium</taxon>
    </lineage>
</organism>
<dbReference type="Gene3D" id="3.40.50.2300">
    <property type="match status" value="1"/>
</dbReference>
<comment type="catalytic activity">
    <reaction evidence="1">
        <text>ATP + protein L-histidine = ADP + protein N-phospho-L-histidine.</text>
        <dbReference type="EC" id="2.7.13.3"/>
    </reaction>
</comment>
<dbReference type="InterPro" id="IPR001610">
    <property type="entry name" value="PAC"/>
</dbReference>
<keyword evidence="10" id="KW-0067">ATP-binding</keyword>
<evidence type="ECO:0000256" key="8">
    <source>
        <dbReference type="ARBA" id="ARBA00022741"/>
    </source>
</evidence>
<dbReference type="Proteomes" id="UP000316371">
    <property type="component" value="Unassembled WGS sequence"/>
</dbReference>
<evidence type="ECO:0000256" key="10">
    <source>
        <dbReference type="ARBA" id="ARBA00022840"/>
    </source>
</evidence>
<dbReference type="InterPro" id="IPR003661">
    <property type="entry name" value="HisK_dim/P_dom"/>
</dbReference>
<dbReference type="InterPro" id="IPR036097">
    <property type="entry name" value="HisK_dim/P_sf"/>
</dbReference>
<comment type="caution">
    <text evidence="19">The sequence shown here is derived from an EMBL/GenBank/DDBJ whole genome shotgun (WGS) entry which is preliminary data.</text>
</comment>
<evidence type="ECO:0000256" key="6">
    <source>
        <dbReference type="ARBA" id="ARBA00022679"/>
    </source>
</evidence>
<comment type="subcellular location">
    <subcellularLocation>
        <location evidence="2">Cell membrane</location>
        <topology evidence="2">Multi-pass membrane protein</topology>
    </subcellularLocation>
</comment>
<keyword evidence="8" id="KW-0547">Nucleotide-binding</keyword>
<dbReference type="Pfam" id="PF00072">
    <property type="entry name" value="Response_reg"/>
    <property type="match status" value="1"/>
</dbReference>
<dbReference type="CDD" id="cd00130">
    <property type="entry name" value="PAS"/>
    <property type="match status" value="2"/>
</dbReference>
<evidence type="ECO:0000256" key="12">
    <source>
        <dbReference type="ARBA" id="ARBA00023012"/>
    </source>
</evidence>
<dbReference type="Pfam" id="PF02518">
    <property type="entry name" value="HATPase_c"/>
    <property type="match status" value="1"/>
</dbReference>
<dbReference type="InterPro" id="IPR011006">
    <property type="entry name" value="CheY-like_superfamily"/>
</dbReference>
<feature type="domain" description="PAC" evidence="18">
    <location>
        <begin position="223"/>
        <end position="276"/>
    </location>
</feature>
<proteinExistence type="predicted"/>
<dbReference type="OrthoDB" id="9811889at2"/>
<dbReference type="FunFam" id="3.30.565.10:FF:000010">
    <property type="entry name" value="Sensor histidine kinase RcsC"/>
    <property type="match status" value="1"/>
</dbReference>
<dbReference type="SMART" id="SM00448">
    <property type="entry name" value="REC"/>
    <property type="match status" value="1"/>
</dbReference>
<dbReference type="InterPro" id="IPR035965">
    <property type="entry name" value="PAS-like_dom_sf"/>
</dbReference>
<dbReference type="SMART" id="SM00387">
    <property type="entry name" value="HATPase_c"/>
    <property type="match status" value="1"/>
</dbReference>
<dbReference type="EMBL" id="VJZT01000011">
    <property type="protein sequence ID" value="TRX38302.1"/>
    <property type="molecule type" value="Genomic_DNA"/>
</dbReference>
<dbReference type="InterPro" id="IPR001789">
    <property type="entry name" value="Sig_transdc_resp-reg_receiver"/>
</dbReference>
<protein>
    <recommendedName>
        <fullName evidence="3">histidine kinase</fullName>
        <ecNumber evidence="3">2.7.13.3</ecNumber>
    </recommendedName>
</protein>
<keyword evidence="13" id="KW-0472">Membrane</keyword>
<accession>A0A553E082</accession>
<evidence type="ECO:0000256" key="3">
    <source>
        <dbReference type="ARBA" id="ARBA00012438"/>
    </source>
</evidence>
<feature type="modified residue" description="4-aspartylphosphate" evidence="14">
    <location>
        <position position="632"/>
    </location>
</feature>
<dbReference type="InterPro" id="IPR004358">
    <property type="entry name" value="Sig_transdc_His_kin-like_C"/>
</dbReference>
<keyword evidence="12" id="KW-0902">Two-component regulatory system</keyword>
<keyword evidence="11" id="KW-1133">Transmembrane helix</keyword>
<dbReference type="RefSeq" id="WP_144256808.1">
    <property type="nucleotide sequence ID" value="NZ_VJZT01000011.1"/>
</dbReference>
<keyword evidence="5 14" id="KW-0597">Phosphoprotein</keyword>
<dbReference type="Gene3D" id="1.10.287.130">
    <property type="match status" value="1"/>
</dbReference>
<dbReference type="GO" id="GO:0000155">
    <property type="term" value="F:phosphorelay sensor kinase activity"/>
    <property type="evidence" value="ECO:0007669"/>
    <property type="project" value="InterPro"/>
</dbReference>
<dbReference type="InterPro" id="IPR000014">
    <property type="entry name" value="PAS"/>
</dbReference>